<name>E9CWC6_COCPS</name>
<gene>
    <name evidence="1" type="ORF">CPSG_01759</name>
</gene>
<dbReference type="AlphaFoldDB" id="E9CWC6"/>
<evidence type="ECO:0000313" key="1">
    <source>
        <dbReference type="EMBL" id="EFW21602.1"/>
    </source>
</evidence>
<proteinExistence type="predicted"/>
<protein>
    <submittedName>
        <fullName evidence="1">Predicted protein</fullName>
    </submittedName>
</protein>
<reference evidence="2" key="1">
    <citation type="journal article" date="2010" name="Genome Res.">
        <title>Population genomic sequencing of Coccidioides fungi reveals recent hybridization and transposon control.</title>
        <authorList>
            <person name="Neafsey D.E."/>
            <person name="Barker B.M."/>
            <person name="Sharpton T.J."/>
            <person name="Stajich J.E."/>
            <person name="Park D.J."/>
            <person name="Whiston E."/>
            <person name="Hung C.-Y."/>
            <person name="McMahan C."/>
            <person name="White J."/>
            <person name="Sykes S."/>
            <person name="Heiman D."/>
            <person name="Young S."/>
            <person name="Zeng Q."/>
            <person name="Abouelleil A."/>
            <person name="Aftuck L."/>
            <person name="Bessette D."/>
            <person name="Brown A."/>
            <person name="FitzGerald M."/>
            <person name="Lui A."/>
            <person name="Macdonald J.P."/>
            <person name="Priest M."/>
            <person name="Orbach M.J."/>
            <person name="Galgiani J.N."/>
            <person name="Kirkland T.N."/>
            <person name="Cole G.T."/>
            <person name="Birren B.W."/>
            <person name="Henn M.R."/>
            <person name="Taylor J.W."/>
            <person name="Rounsley S.D."/>
        </authorList>
    </citation>
    <scope>NUCLEOTIDE SEQUENCE [LARGE SCALE GENOMIC DNA]</scope>
    <source>
        <strain evidence="2">RMSCC 757 / Silveira</strain>
    </source>
</reference>
<dbReference type="Proteomes" id="UP000002497">
    <property type="component" value="Unassembled WGS sequence"/>
</dbReference>
<reference evidence="2" key="2">
    <citation type="submission" date="2010-03" db="EMBL/GenBank/DDBJ databases">
        <title>The genome sequence of Coccidioides posadasii strain Silveira.</title>
        <authorList>
            <consortium name="The Broad Institute Genome Sequencing Center for Infectious Disease"/>
            <person name="Neafsey D."/>
            <person name="Orbach M."/>
            <person name="Henn M.R."/>
            <person name="Cole G.T."/>
            <person name="Galgiani J."/>
            <person name="Gardner M.J."/>
            <person name="Kirkland T.N."/>
            <person name="Taylor J.W."/>
            <person name="Young S.K."/>
            <person name="Zeng Q."/>
            <person name="Koehrsen M."/>
            <person name="Alvarado L."/>
            <person name="Berlin A."/>
            <person name="Borenstein D."/>
            <person name="Chapman S.B."/>
            <person name="Chen Z."/>
            <person name="Engels R."/>
            <person name="Freedman E."/>
            <person name="Gellesch M."/>
            <person name="Goldberg J."/>
            <person name="Griggs A."/>
            <person name="Gujja S."/>
            <person name="Heilman E."/>
            <person name="Heiman D."/>
            <person name="Howarth C."/>
            <person name="Jen D."/>
            <person name="Larson L."/>
            <person name="Mehta T."/>
            <person name="Neiman D."/>
            <person name="Park D."/>
            <person name="Pearson M."/>
            <person name="Richards J."/>
            <person name="Roberts A."/>
            <person name="Saif S."/>
            <person name="Shea T."/>
            <person name="Shenoy N."/>
            <person name="Sisk P."/>
            <person name="Stolte C."/>
            <person name="Sykes S."/>
            <person name="Walk T."/>
            <person name="White J."/>
            <person name="Yandava C."/>
            <person name="Haas B."/>
            <person name="Nusbaum C."/>
            <person name="Birren B."/>
        </authorList>
    </citation>
    <scope>NUCLEOTIDE SEQUENCE [LARGE SCALE GENOMIC DNA]</scope>
    <source>
        <strain evidence="2">RMSCC 757 / Silveira</strain>
    </source>
</reference>
<keyword evidence="2" id="KW-1185">Reference proteome</keyword>
<evidence type="ECO:0000313" key="2">
    <source>
        <dbReference type="Proteomes" id="UP000002497"/>
    </source>
</evidence>
<dbReference type="EMBL" id="GL636487">
    <property type="protein sequence ID" value="EFW21602.1"/>
    <property type="molecule type" value="Genomic_DNA"/>
</dbReference>
<accession>E9CWC6</accession>
<sequence>MCKWKVETLQDMPPVDLLLIRQAEQKSNLLLFMSQRFGECLVCLGARVEELFGCKKGYRIRPPGLWLWRGSFEYFLRVSAFFRMFLHVSVCLGVLEMRNSPQAWSLSKREILTCNHNGDMSPLVYATYVNQPTRVLTDKDKGAVPTSEVIGMPIGGKALRQVRLYLHESHRTVSRPSFFRRHGTFSAAEGRRLVVATLFRCQMGFPRVDDPLAQPRANGNRVDIGCFIALWLLGSSPRWLHDPGVGRIWQNKVVPDHRALKPLSPCPLAFGFHPAQKRQPFRLCICRGRCELIVITLALAVAAAPCA</sequence>
<dbReference type="VEuPathDB" id="FungiDB:CPSG_01759"/>
<organism evidence="2">
    <name type="scientific">Coccidioides posadasii (strain RMSCC 757 / Silveira)</name>
    <name type="common">Valley fever fungus</name>
    <dbReference type="NCBI Taxonomy" id="443226"/>
    <lineage>
        <taxon>Eukaryota</taxon>
        <taxon>Fungi</taxon>
        <taxon>Dikarya</taxon>
        <taxon>Ascomycota</taxon>
        <taxon>Pezizomycotina</taxon>
        <taxon>Eurotiomycetes</taxon>
        <taxon>Eurotiomycetidae</taxon>
        <taxon>Onygenales</taxon>
        <taxon>Onygenaceae</taxon>
        <taxon>Coccidioides</taxon>
    </lineage>
</organism>
<dbReference type="HOGENOM" id="CLU_906160_0_0_1"/>